<dbReference type="Pfam" id="PF22631">
    <property type="entry name" value="PLCB1-4-like_EFh"/>
    <property type="match status" value="1"/>
</dbReference>
<feature type="region of interest" description="Disordered" evidence="8">
    <location>
        <begin position="609"/>
        <end position="631"/>
    </location>
</feature>
<dbReference type="InterPro" id="IPR053945">
    <property type="entry name" value="PLCB1-4-like_EFh"/>
</dbReference>
<dbReference type="GO" id="GO:0051209">
    <property type="term" value="P:release of sequestered calcium ion into cytosol"/>
    <property type="evidence" value="ECO:0007669"/>
    <property type="project" value="TreeGrafter"/>
</dbReference>
<dbReference type="PANTHER" id="PTHR10336:SF36">
    <property type="entry name" value="1-PHOSPHATIDYLINOSITOL 4,5-BISPHOSPHATE PHOSPHODIESTERASE BETA-4"/>
    <property type="match status" value="1"/>
</dbReference>
<feature type="compositionally biased region" description="Polar residues" evidence="8">
    <location>
        <begin position="1442"/>
        <end position="1466"/>
    </location>
</feature>
<dbReference type="Pfam" id="PF09279">
    <property type="entry name" value="EF-hand_like"/>
    <property type="match status" value="1"/>
</dbReference>
<dbReference type="Gene3D" id="1.20.1230.10">
    <property type="entry name" value="Phospholipase C beta, distal C-terminal domain"/>
    <property type="match status" value="1"/>
</dbReference>
<keyword evidence="11" id="KW-1185">Reference proteome</keyword>
<feature type="compositionally biased region" description="Low complexity" evidence="8">
    <location>
        <begin position="1285"/>
        <end position="1299"/>
    </location>
</feature>
<dbReference type="InterPro" id="IPR000909">
    <property type="entry name" value="PLipase_C_PInositol-sp_X_dom"/>
</dbReference>
<feature type="compositionally biased region" description="Basic and acidic residues" evidence="8">
    <location>
        <begin position="1407"/>
        <end position="1418"/>
    </location>
</feature>
<dbReference type="Pfam" id="PF00168">
    <property type="entry name" value="C2"/>
    <property type="match status" value="1"/>
</dbReference>
<dbReference type="InterPro" id="IPR035892">
    <property type="entry name" value="C2_domain_sf"/>
</dbReference>
<dbReference type="SMART" id="SM00239">
    <property type="entry name" value="C2"/>
    <property type="match status" value="1"/>
</dbReference>
<evidence type="ECO:0000256" key="6">
    <source>
        <dbReference type="ARBA" id="ARBA00023224"/>
    </source>
</evidence>
<evidence type="ECO:0000259" key="10">
    <source>
        <dbReference type="PROSITE" id="PS50008"/>
    </source>
</evidence>
<dbReference type="Pfam" id="PF00388">
    <property type="entry name" value="PI-PLC-X"/>
    <property type="match status" value="1"/>
</dbReference>
<feature type="compositionally biased region" description="Low complexity" evidence="8">
    <location>
        <begin position="563"/>
        <end position="578"/>
    </location>
</feature>
<dbReference type="WBParaSite" id="Pan_g6412.t2">
    <property type="protein sequence ID" value="Pan_g6412.t2"/>
    <property type="gene ID" value="Pan_g6412"/>
</dbReference>
<dbReference type="InterPro" id="IPR042531">
    <property type="entry name" value="PLC-beta_C_sf"/>
</dbReference>
<dbReference type="Proteomes" id="UP000492821">
    <property type="component" value="Unassembled WGS sequence"/>
</dbReference>
<feature type="region of interest" description="Disordered" evidence="8">
    <location>
        <begin position="773"/>
        <end position="861"/>
    </location>
</feature>
<dbReference type="Gene3D" id="2.30.29.240">
    <property type="match status" value="1"/>
</dbReference>
<dbReference type="CDD" id="cd00275">
    <property type="entry name" value="C2_PLC_like"/>
    <property type="match status" value="1"/>
</dbReference>
<protein>
    <recommendedName>
        <fullName evidence="2 7">Phosphoinositide phospholipase C</fullName>
        <ecNumber evidence="2 7">3.1.4.11</ecNumber>
    </recommendedName>
</protein>
<dbReference type="PROSITE" id="PS50008">
    <property type="entry name" value="PIPLC_Y_DOMAIN"/>
    <property type="match status" value="1"/>
</dbReference>
<evidence type="ECO:0000256" key="3">
    <source>
        <dbReference type="ARBA" id="ARBA00022801"/>
    </source>
</evidence>
<feature type="compositionally biased region" description="Low complexity" evidence="8">
    <location>
        <begin position="774"/>
        <end position="783"/>
    </location>
</feature>
<dbReference type="CDD" id="cd08591">
    <property type="entry name" value="PI-PLCc_beta"/>
    <property type="match status" value="1"/>
</dbReference>
<dbReference type="InterPro" id="IPR001711">
    <property type="entry name" value="PLipase_C_Pinositol-sp_Y"/>
</dbReference>
<evidence type="ECO:0000313" key="11">
    <source>
        <dbReference type="Proteomes" id="UP000492821"/>
    </source>
</evidence>
<feature type="domain" description="C2" evidence="9">
    <location>
        <begin position="999"/>
        <end position="1126"/>
    </location>
</feature>
<feature type="region of interest" description="Disordered" evidence="8">
    <location>
        <begin position="1263"/>
        <end position="1299"/>
    </location>
</feature>
<dbReference type="InterPro" id="IPR015359">
    <property type="entry name" value="PLC_EF-hand-like"/>
</dbReference>
<dbReference type="FunFam" id="3.20.20.190:FF:000052">
    <property type="entry name" value="1-phosphatidylinositol 4,5-bisphosphate phosphodiesterase"/>
    <property type="match status" value="1"/>
</dbReference>
<dbReference type="SUPFAM" id="SSF50729">
    <property type="entry name" value="PH domain-like"/>
    <property type="match status" value="1"/>
</dbReference>
<dbReference type="PROSITE" id="PS50007">
    <property type="entry name" value="PIPLC_X_DOMAIN"/>
    <property type="match status" value="1"/>
</dbReference>
<feature type="domain" description="PI-PLC Y-box" evidence="10">
    <location>
        <begin position="882"/>
        <end position="998"/>
    </location>
</feature>
<dbReference type="InterPro" id="IPR000008">
    <property type="entry name" value="C2_dom"/>
</dbReference>
<reference evidence="11" key="1">
    <citation type="journal article" date="2013" name="Genetics">
        <title>The draft genome and transcriptome of Panagrellus redivivus are shaped by the harsh demands of a free-living lifestyle.</title>
        <authorList>
            <person name="Srinivasan J."/>
            <person name="Dillman A.R."/>
            <person name="Macchietto M.G."/>
            <person name="Heikkinen L."/>
            <person name="Lakso M."/>
            <person name="Fracchia K.M."/>
            <person name="Antoshechkin I."/>
            <person name="Mortazavi A."/>
            <person name="Wong G."/>
            <person name="Sternberg P.W."/>
        </authorList>
    </citation>
    <scope>NUCLEOTIDE SEQUENCE [LARGE SCALE GENOMIC DNA]</scope>
    <source>
        <strain evidence="11">MT8872</strain>
    </source>
</reference>
<keyword evidence="3 7" id="KW-0378">Hydrolase</keyword>
<dbReference type="Gene3D" id="1.10.238.10">
    <property type="entry name" value="EF-hand"/>
    <property type="match status" value="1"/>
</dbReference>
<feature type="region of interest" description="Disordered" evidence="8">
    <location>
        <begin position="1588"/>
        <end position="1640"/>
    </location>
</feature>
<feature type="region of interest" description="Disordered" evidence="8">
    <location>
        <begin position="554"/>
        <end position="578"/>
    </location>
</feature>
<dbReference type="SUPFAM" id="SSF51695">
    <property type="entry name" value="PLC-like phosphodiesterases"/>
    <property type="match status" value="1"/>
</dbReference>
<dbReference type="SUPFAM" id="SSF69989">
    <property type="entry name" value="C-terminal domain of PLC-beta"/>
    <property type="match status" value="1"/>
</dbReference>
<dbReference type="CDD" id="cd13361">
    <property type="entry name" value="PH_PLC_beta"/>
    <property type="match status" value="1"/>
</dbReference>
<dbReference type="FunFam" id="1.10.238.10:FF:000024">
    <property type="entry name" value="1-phosphatidylinositol 4,5-bisphosphate phosphodiesterase"/>
    <property type="match status" value="1"/>
</dbReference>
<dbReference type="Gene3D" id="2.60.40.150">
    <property type="entry name" value="C2 domain"/>
    <property type="match status" value="1"/>
</dbReference>
<name>A0A7E4W4G3_PANRE</name>
<feature type="compositionally biased region" description="Basic and acidic residues" evidence="8">
    <location>
        <begin position="1588"/>
        <end position="1630"/>
    </location>
</feature>
<dbReference type="InterPro" id="IPR037862">
    <property type="entry name" value="PLC-beta_PH"/>
</dbReference>
<keyword evidence="4 7" id="KW-0442">Lipid degradation</keyword>
<evidence type="ECO:0000256" key="7">
    <source>
        <dbReference type="RuleBase" id="RU361133"/>
    </source>
</evidence>
<keyword evidence="6" id="KW-0807">Transducer</keyword>
<dbReference type="PROSITE" id="PS50004">
    <property type="entry name" value="C2"/>
    <property type="match status" value="1"/>
</dbReference>
<dbReference type="GO" id="GO:0004435">
    <property type="term" value="F:phosphatidylinositol-4,5-bisphosphate phospholipase C activity"/>
    <property type="evidence" value="ECO:0007669"/>
    <property type="project" value="UniProtKB-EC"/>
</dbReference>
<evidence type="ECO:0000313" key="12">
    <source>
        <dbReference type="WBParaSite" id="Pan_g6412.t2"/>
    </source>
</evidence>
<evidence type="ECO:0000256" key="8">
    <source>
        <dbReference type="SAM" id="MobiDB-lite"/>
    </source>
</evidence>
<evidence type="ECO:0000256" key="1">
    <source>
        <dbReference type="ARBA" id="ARBA00001195"/>
    </source>
</evidence>
<evidence type="ECO:0000259" key="9">
    <source>
        <dbReference type="PROSITE" id="PS50004"/>
    </source>
</evidence>
<dbReference type="GO" id="GO:0048015">
    <property type="term" value="P:phosphatidylinositol-mediated signaling"/>
    <property type="evidence" value="ECO:0007669"/>
    <property type="project" value="TreeGrafter"/>
</dbReference>
<dbReference type="EC" id="3.1.4.11" evidence="2 7"/>
<dbReference type="SMART" id="SM00148">
    <property type="entry name" value="PLCXc"/>
    <property type="match status" value="1"/>
</dbReference>
<dbReference type="SUPFAM" id="SSF47473">
    <property type="entry name" value="EF-hand"/>
    <property type="match status" value="1"/>
</dbReference>
<feature type="region of interest" description="Disordered" evidence="8">
    <location>
        <begin position="648"/>
        <end position="746"/>
    </location>
</feature>
<keyword evidence="5 7" id="KW-0443">Lipid metabolism</keyword>
<organism evidence="11 12">
    <name type="scientific">Panagrellus redivivus</name>
    <name type="common">Microworm</name>
    <dbReference type="NCBI Taxonomy" id="6233"/>
    <lineage>
        <taxon>Eukaryota</taxon>
        <taxon>Metazoa</taxon>
        <taxon>Ecdysozoa</taxon>
        <taxon>Nematoda</taxon>
        <taxon>Chromadorea</taxon>
        <taxon>Rhabditida</taxon>
        <taxon>Tylenchina</taxon>
        <taxon>Panagrolaimomorpha</taxon>
        <taxon>Panagrolaimoidea</taxon>
        <taxon>Panagrolaimidae</taxon>
        <taxon>Panagrellus</taxon>
    </lineage>
</organism>
<feature type="region of interest" description="Disordered" evidence="8">
    <location>
        <begin position="1407"/>
        <end position="1466"/>
    </location>
</feature>
<dbReference type="FunFam" id="2.60.40.150:FF:000008">
    <property type="entry name" value="1-phosphatidylinositol 4,5-bisphosphate phosphodiesterase"/>
    <property type="match status" value="1"/>
</dbReference>
<dbReference type="PANTHER" id="PTHR10336">
    <property type="entry name" value="PHOSPHOINOSITIDE-SPECIFIC PHOSPHOLIPASE C FAMILY PROTEIN"/>
    <property type="match status" value="1"/>
</dbReference>
<dbReference type="InterPro" id="IPR011992">
    <property type="entry name" value="EF-hand-dom_pair"/>
</dbReference>
<feature type="compositionally biased region" description="Polar residues" evidence="8">
    <location>
        <begin position="655"/>
        <end position="682"/>
    </location>
</feature>
<dbReference type="Pfam" id="PF17787">
    <property type="entry name" value="PH_14"/>
    <property type="match status" value="1"/>
</dbReference>
<dbReference type="SUPFAM" id="SSF49562">
    <property type="entry name" value="C2 domain (Calcium/lipid-binding domain, CaLB)"/>
    <property type="match status" value="1"/>
</dbReference>
<dbReference type="InterPro" id="IPR017946">
    <property type="entry name" value="PLC-like_Pdiesterase_TIM-brl"/>
</dbReference>
<dbReference type="Gene3D" id="3.20.20.190">
    <property type="entry name" value="Phosphatidylinositol (PI) phosphodiesterase"/>
    <property type="match status" value="2"/>
</dbReference>
<evidence type="ECO:0000256" key="5">
    <source>
        <dbReference type="ARBA" id="ARBA00023098"/>
    </source>
</evidence>
<feature type="region of interest" description="Disordered" evidence="8">
    <location>
        <begin position="1542"/>
        <end position="1573"/>
    </location>
</feature>
<sequence length="1640" mass="184156">MAKEYHFKFCAKLPELLLTGETFDRYDDETGVLDIGCHVRFEECCFYIVWEPKGKDTGLLDIAQIWEARANGTIKDARVVLDLEQRSSRESVEERTIWITYGQDMVNVSNLYLIAKTAQTAKEWREAINNVVHNYKFRHACTMTSLHKHWRYLCLATNDRGKIPLKSIIKTFSSGKPDRMVQKCLTDLGLAGDKFTVTRRINVSWTRHLQSVYKCKSARNRKKKEREELDVSLFTFEKFLRLYHKICPRTDVQELFVKLSGQKEYLTREKLIAFLNDEQRDPRLNEILFPAFDTERVQQLIGKYETDESYIAQGKMSGDGFLRFLMSDENAPVFLDRTELYQDMDQPLCHYYINSSHNTYLTGRQYGGKSSTEIYRQVLLSGCRCVELDAWDRENEPIITHGKAMCTDVSFKEVLIQIRDTAFLRSDFPVILSFENHCSKSNQLKMAKYCCEVFGDMLLSKPLDDFPLEPGVPLPSPNRLKRKILIKNKRLKADVERHQLEQFLREGRLDEDEENLETPEVVGEDSVCPHIDHHRRGSPHGLIDEMMLIASDDEFTHPGMAPSTSSTASTGISSGSTVTAGGGQAWFSSSGRLTPSSSRSLGCAISAGLNNVGGGSSSRNSSRNSSPRNSIDSRSLLLAAFDSRRQKFHKEHSLKASTDSGTPTGSIPNSTSMDRSNSSKSIGRSPRFPFRSMTNSVKSTSTSSPPTTSRPPTAQAGDQRAHPEMDQPASQTPPPIMGPDIKELDDPHIDLAKSNFKAKFKPLAFSKKTAFNETPTLLNPTNNQCPVVPEDGFEQKQQQQQQLGAGGGGGIGRDKRSFRRPSGTPADHSISAALLDATPTPKRAPSTRQKPGKKPTLTKEEEERIFAEYSYTGATTNIHPLLSSLVNYTHPIKFAGFDLAEKENKHYHMSSFSESTGLGYLKQSAPEFVNYNKRQLSRIYPKGARVDSSNFLPQIFWNTGCQMVSLNFQTPDVYMQLNQGKFDYNGNTGYLLKPDFMRRPDKLFDPFSESPVDGVIAAHCSVRVISGQFLSERKVGTYVEVEMYGLPTDTIRKEHRTKTVPANGLNPIYNEEPFVFRKVVLPELAVLRFAVYDENNKQLGQRILPLDGLQAGYRHISLRTESTMPMTLPSLFVHLVLKTYVPDELSGLVDALADPRAYLSNQEKRKEALHNMGVDDTDIAEVPAAEKKMGGIDGPGTAIGAAAKRREENKAKTNGTAAIDRPTSNQTPTQELKDGSASAAAKVAAEQFENKLKRTARFTASLRLGFGRKKPPNKIDLASDDSSQKHSTSSLSPTTLGTSASSKSLLMDAVKRQATGTGKPEALSAAAVNFFSTDASRPRLSINAPLSAEESSRFWTKRMSLASGSGLAPAGTTARSQQFDAITTANLRKEKVFTKAAKKWKKDMEDMLKRHQKQRDTIQKQQQSNVDKLMTDSAKQSKKKNTLGNGATTSRHSSLSGKASDPTTAGIVNNEMCNDIKMRSLVSNQTGEWSNLVKRQEQELFEMRKQQIVDEYDLLEKLLMDAQKVQRDVMKQRIDAETRELKSAQTRKSMEDTKMIESDRSISSRAEKERRVKETKERNLKLFVEERRRLAQKTQSHEKQLKSRHSEQQEELQQEKAKALEQEEMNHRESLLASNPLCVV</sequence>
<evidence type="ECO:0000256" key="2">
    <source>
        <dbReference type="ARBA" id="ARBA00012368"/>
    </source>
</evidence>
<feature type="compositionally biased region" description="Low complexity" evidence="8">
    <location>
        <begin position="617"/>
        <end position="631"/>
    </location>
</feature>
<feature type="region of interest" description="Disordered" evidence="8">
    <location>
        <begin position="1205"/>
        <end position="1237"/>
    </location>
</feature>
<dbReference type="SMART" id="SM00149">
    <property type="entry name" value="PLCYc"/>
    <property type="match status" value="1"/>
</dbReference>
<accession>A0A7E4W4G3</accession>
<dbReference type="GO" id="GO:0046488">
    <property type="term" value="P:phosphatidylinositol metabolic process"/>
    <property type="evidence" value="ECO:0007669"/>
    <property type="project" value="TreeGrafter"/>
</dbReference>
<reference evidence="12" key="2">
    <citation type="submission" date="2020-10" db="UniProtKB">
        <authorList>
            <consortium name="WormBaseParasite"/>
        </authorList>
    </citation>
    <scope>IDENTIFICATION</scope>
</reference>
<feature type="compositionally biased region" description="Low complexity" evidence="8">
    <location>
        <begin position="699"/>
        <end position="713"/>
    </location>
</feature>
<proteinExistence type="predicted"/>
<dbReference type="InterPro" id="IPR001192">
    <property type="entry name" value="PI-PLC_fam"/>
</dbReference>
<dbReference type="Pfam" id="PF00387">
    <property type="entry name" value="PI-PLC-Y"/>
    <property type="match status" value="1"/>
</dbReference>
<dbReference type="GO" id="GO:0016042">
    <property type="term" value="P:lipid catabolic process"/>
    <property type="evidence" value="ECO:0007669"/>
    <property type="project" value="UniProtKB-KW"/>
</dbReference>
<evidence type="ECO:0000256" key="4">
    <source>
        <dbReference type="ARBA" id="ARBA00022963"/>
    </source>
</evidence>
<comment type="catalytic activity">
    <reaction evidence="1 7">
        <text>a 1,2-diacyl-sn-glycero-3-phospho-(1D-myo-inositol-4,5-bisphosphate) + H2O = 1D-myo-inositol 1,4,5-trisphosphate + a 1,2-diacyl-sn-glycerol + H(+)</text>
        <dbReference type="Rhea" id="RHEA:33179"/>
        <dbReference type="ChEBI" id="CHEBI:15377"/>
        <dbReference type="ChEBI" id="CHEBI:15378"/>
        <dbReference type="ChEBI" id="CHEBI:17815"/>
        <dbReference type="ChEBI" id="CHEBI:58456"/>
        <dbReference type="ChEBI" id="CHEBI:203600"/>
        <dbReference type="EC" id="3.1.4.11"/>
    </reaction>
</comment>
<dbReference type="PRINTS" id="PR00390">
    <property type="entry name" value="PHPHLIPASEC"/>
</dbReference>